<dbReference type="PANTHER" id="PTHR10316:SF40">
    <property type="entry name" value="LD27118P"/>
    <property type="match status" value="1"/>
</dbReference>
<evidence type="ECO:0000256" key="1">
    <source>
        <dbReference type="ARBA" id="ARBA00004170"/>
    </source>
</evidence>
<evidence type="ECO:0000313" key="6">
    <source>
        <dbReference type="WBParaSite" id="TCNE_0001279001-mRNA-1"/>
    </source>
</evidence>
<feature type="domain" description="Guanylate kinase-like" evidence="3">
    <location>
        <begin position="126"/>
        <end position="255"/>
    </location>
</feature>
<dbReference type="GO" id="GO:0007165">
    <property type="term" value="P:signal transduction"/>
    <property type="evidence" value="ECO:0007669"/>
    <property type="project" value="TreeGrafter"/>
</dbReference>
<dbReference type="PROSITE" id="PS00856">
    <property type="entry name" value="GUANYLATE_KINASE_1"/>
    <property type="match status" value="1"/>
</dbReference>
<comment type="subcellular location">
    <subcellularLocation>
        <location evidence="1">Membrane</location>
        <topology evidence="1">Peripheral membrane protein</topology>
    </subcellularLocation>
</comment>
<accession>A0A183UWC0</accession>
<evidence type="ECO:0000256" key="2">
    <source>
        <dbReference type="ARBA" id="ARBA00023136"/>
    </source>
</evidence>
<evidence type="ECO:0000259" key="3">
    <source>
        <dbReference type="PROSITE" id="PS50052"/>
    </source>
</evidence>
<dbReference type="InterPro" id="IPR027417">
    <property type="entry name" value="P-loop_NTPase"/>
</dbReference>
<dbReference type="EMBL" id="UYWY01021427">
    <property type="protein sequence ID" value="VDM44111.1"/>
    <property type="molecule type" value="Genomic_DNA"/>
</dbReference>
<evidence type="ECO:0000313" key="4">
    <source>
        <dbReference type="EMBL" id="VDM44111.1"/>
    </source>
</evidence>
<reference evidence="6" key="1">
    <citation type="submission" date="2016-06" db="UniProtKB">
        <authorList>
            <consortium name="WormBaseParasite"/>
        </authorList>
    </citation>
    <scope>IDENTIFICATION</scope>
</reference>
<dbReference type="InterPro" id="IPR008144">
    <property type="entry name" value="Guanylate_kin-like_dom"/>
</dbReference>
<dbReference type="GO" id="GO:0005737">
    <property type="term" value="C:cytoplasm"/>
    <property type="evidence" value="ECO:0007669"/>
    <property type="project" value="TreeGrafter"/>
</dbReference>
<dbReference type="SUPFAM" id="SSF52540">
    <property type="entry name" value="P-loop containing nucleoside triphosphate hydrolases"/>
    <property type="match status" value="1"/>
</dbReference>
<dbReference type="InterPro" id="IPR020590">
    <property type="entry name" value="Guanylate_kinase_CS"/>
</dbReference>
<dbReference type="InterPro" id="IPR008145">
    <property type="entry name" value="GK/Ca_channel_bsu"/>
</dbReference>
<gene>
    <name evidence="4" type="ORF">TCNE_LOCUS12790</name>
</gene>
<proteinExistence type="predicted"/>
<evidence type="ECO:0000313" key="5">
    <source>
        <dbReference type="Proteomes" id="UP000050794"/>
    </source>
</evidence>
<name>A0A183UWC0_TOXCA</name>
<dbReference type="WBParaSite" id="TCNE_0001279001-mRNA-1">
    <property type="protein sequence ID" value="TCNE_0001279001-mRNA-1"/>
    <property type="gene ID" value="TCNE_0001279001"/>
</dbReference>
<dbReference type="SUPFAM" id="SSF50156">
    <property type="entry name" value="PDZ domain-like"/>
    <property type="match status" value="1"/>
</dbReference>
<organism evidence="5 6">
    <name type="scientific">Toxocara canis</name>
    <name type="common">Canine roundworm</name>
    <dbReference type="NCBI Taxonomy" id="6265"/>
    <lineage>
        <taxon>Eukaryota</taxon>
        <taxon>Metazoa</taxon>
        <taxon>Ecdysozoa</taxon>
        <taxon>Nematoda</taxon>
        <taxon>Chromadorea</taxon>
        <taxon>Rhabditida</taxon>
        <taxon>Spirurina</taxon>
        <taxon>Ascaridomorpha</taxon>
        <taxon>Ascaridoidea</taxon>
        <taxon>Toxocaridae</taxon>
        <taxon>Toxocara</taxon>
    </lineage>
</organism>
<protein>
    <submittedName>
        <fullName evidence="6">Guanylate kinase-like domain-containing protein</fullName>
    </submittedName>
</protein>
<sequence>MSLEESNAVEGPSDDDELAHLQESLDRIEICRKSSLCVPKPNDASKSDFLTMLTRSVKVRCRPSEVPFTIHGGAAQSRLILIELVHHPDLLNVLDMDDILLSVDARKVSGMLLNDVRLLLEASFATKEFITLEVVNGGSIPTDLRELLANKEYAQLQMVIRDNVYQKTVPYTTRPPKNGEIDGVHYRFVDVPFFDYLQQTNQLLEHGHYQGFEACFIPNVHRCCYFLTEEPIETVKKNRILKLLSGSSTQSFICV</sequence>
<keyword evidence="2" id="KW-0472">Membrane</keyword>
<dbReference type="PANTHER" id="PTHR10316">
    <property type="entry name" value="MEMBRANE ASSOCIATED GUANYLATE KINASE-RELATED"/>
    <property type="match status" value="1"/>
</dbReference>
<dbReference type="Pfam" id="PF00625">
    <property type="entry name" value="Guanylate_kin"/>
    <property type="match status" value="1"/>
</dbReference>
<dbReference type="AlphaFoldDB" id="A0A183UWC0"/>
<dbReference type="Gene3D" id="3.40.50.300">
    <property type="entry name" value="P-loop containing nucleotide triphosphate hydrolases"/>
    <property type="match status" value="1"/>
</dbReference>
<dbReference type="PROSITE" id="PS50052">
    <property type="entry name" value="GUANYLATE_KINASE_2"/>
    <property type="match status" value="1"/>
</dbReference>
<reference evidence="4 5" key="2">
    <citation type="submission" date="2018-11" db="EMBL/GenBank/DDBJ databases">
        <authorList>
            <consortium name="Pathogen Informatics"/>
        </authorList>
    </citation>
    <scope>NUCLEOTIDE SEQUENCE [LARGE SCALE GENOMIC DNA]</scope>
</reference>
<keyword evidence="5" id="KW-1185">Reference proteome</keyword>
<dbReference type="Proteomes" id="UP000050794">
    <property type="component" value="Unassembled WGS sequence"/>
</dbReference>
<dbReference type="GO" id="GO:0016020">
    <property type="term" value="C:membrane"/>
    <property type="evidence" value="ECO:0007669"/>
    <property type="project" value="UniProtKB-SubCell"/>
</dbReference>
<dbReference type="InterPro" id="IPR036034">
    <property type="entry name" value="PDZ_sf"/>
</dbReference>